<dbReference type="InParanoid" id="A0A165P8C0"/>
<evidence type="ECO:0000313" key="3">
    <source>
        <dbReference type="EMBL" id="KZT20665.1"/>
    </source>
</evidence>
<dbReference type="Proteomes" id="UP000076761">
    <property type="component" value="Unassembled WGS sequence"/>
</dbReference>
<gene>
    <name evidence="3" type="ORF">NEOLEDRAFT_1182397</name>
</gene>
<keyword evidence="2" id="KW-0472">Membrane</keyword>
<feature type="transmembrane region" description="Helical" evidence="2">
    <location>
        <begin position="40"/>
        <end position="64"/>
    </location>
</feature>
<feature type="compositionally biased region" description="Polar residues" evidence="1">
    <location>
        <begin position="194"/>
        <end position="223"/>
    </location>
</feature>
<dbReference type="STRING" id="1314782.A0A165P8C0"/>
<feature type="transmembrane region" description="Helical" evidence="2">
    <location>
        <begin position="131"/>
        <end position="150"/>
    </location>
</feature>
<dbReference type="AlphaFoldDB" id="A0A165P8C0"/>
<keyword evidence="2" id="KW-1133">Transmembrane helix</keyword>
<feature type="region of interest" description="Disordered" evidence="1">
    <location>
        <begin position="177"/>
        <end position="242"/>
    </location>
</feature>
<feature type="transmembrane region" description="Helical" evidence="2">
    <location>
        <begin position="76"/>
        <end position="95"/>
    </location>
</feature>
<organism evidence="3 4">
    <name type="scientific">Neolentinus lepideus HHB14362 ss-1</name>
    <dbReference type="NCBI Taxonomy" id="1314782"/>
    <lineage>
        <taxon>Eukaryota</taxon>
        <taxon>Fungi</taxon>
        <taxon>Dikarya</taxon>
        <taxon>Basidiomycota</taxon>
        <taxon>Agaricomycotina</taxon>
        <taxon>Agaricomycetes</taxon>
        <taxon>Gloeophyllales</taxon>
        <taxon>Gloeophyllaceae</taxon>
        <taxon>Neolentinus</taxon>
    </lineage>
</organism>
<keyword evidence="2" id="KW-0812">Transmembrane</keyword>
<protein>
    <recommendedName>
        <fullName evidence="5">MARVEL domain-containing protein</fullName>
    </recommendedName>
</protein>
<evidence type="ECO:0000256" key="1">
    <source>
        <dbReference type="SAM" id="MobiDB-lite"/>
    </source>
</evidence>
<proteinExistence type="predicted"/>
<accession>A0A165P8C0</accession>
<name>A0A165P8C0_9AGAM</name>
<evidence type="ECO:0000313" key="4">
    <source>
        <dbReference type="Proteomes" id="UP000076761"/>
    </source>
</evidence>
<dbReference type="EMBL" id="KV425617">
    <property type="protein sequence ID" value="KZT20665.1"/>
    <property type="molecule type" value="Genomic_DNA"/>
</dbReference>
<reference evidence="3 4" key="1">
    <citation type="journal article" date="2016" name="Mol. Biol. Evol.">
        <title>Comparative Genomics of Early-Diverging Mushroom-Forming Fungi Provides Insights into the Origins of Lignocellulose Decay Capabilities.</title>
        <authorList>
            <person name="Nagy L.G."/>
            <person name="Riley R."/>
            <person name="Tritt A."/>
            <person name="Adam C."/>
            <person name="Daum C."/>
            <person name="Floudas D."/>
            <person name="Sun H."/>
            <person name="Yadav J.S."/>
            <person name="Pangilinan J."/>
            <person name="Larsson K.H."/>
            <person name="Matsuura K."/>
            <person name="Barry K."/>
            <person name="Labutti K."/>
            <person name="Kuo R."/>
            <person name="Ohm R.A."/>
            <person name="Bhattacharya S.S."/>
            <person name="Shirouzu T."/>
            <person name="Yoshinaga Y."/>
            <person name="Martin F.M."/>
            <person name="Grigoriev I.V."/>
            <person name="Hibbett D.S."/>
        </authorList>
    </citation>
    <scope>NUCLEOTIDE SEQUENCE [LARGE SCALE GENOMIC DNA]</scope>
    <source>
        <strain evidence="3 4">HHB14362 ss-1</strain>
    </source>
</reference>
<dbReference type="OrthoDB" id="3364107at2759"/>
<evidence type="ECO:0008006" key="5">
    <source>
        <dbReference type="Google" id="ProtNLM"/>
    </source>
</evidence>
<evidence type="ECO:0000256" key="2">
    <source>
        <dbReference type="SAM" id="Phobius"/>
    </source>
</evidence>
<keyword evidence="4" id="KW-1185">Reference proteome</keyword>
<sequence length="242" mass="26402">MPFLPILRLVVFVATLVFAVITLGVAADLLNLTETYFSDYLIFCVLAVVSASLTIITLPIMIVLDIVRQGAFTSTVVFELSWLFVLWVLWLATAADTTNANSLSFGGSCDYINPYINRGCQEFNVVEAFSYLIWIILMGYTITLLVLAIIGQTRGNEVWLTSVRDNAFLRRSAPGDRPVLEEKYPPTAAPAPTQSQYHTPSPGAQTFHAQHPSNLGSYQGSPSPLQPGVGMPHGGQNAYGQV</sequence>